<keyword evidence="1" id="KW-0812">Transmembrane</keyword>
<feature type="transmembrane region" description="Helical" evidence="1">
    <location>
        <begin position="140"/>
        <end position="161"/>
    </location>
</feature>
<dbReference type="AlphaFoldDB" id="A0AAW1XQD3"/>
<protein>
    <recommendedName>
        <fullName evidence="4">Extracellular ligand-gated ion channel</fullName>
    </recommendedName>
</protein>
<proteinExistence type="predicted"/>
<gene>
    <name evidence="2" type="ORF">M0R45_015382</name>
</gene>
<sequence length="437" mass="50155">MGDDREALLNRNNNRFKRCVSHAQDELQSFRSYLRWMFVDQSNVWRACLSWSMFIVFAILVPAISHFVFACATCDGNHRRPYDSVVQLSLSSVATVSFVCLSWFVRKFGLRRFLFFDKLYYESETVRREYTAQLNRSLKILSIFVLPCFVAESVYKIWWYASGVAQVPFLGNIYVSDTVACMLELCSWLYRTTLFFLVCVLFRLICYLQILRLQDFAIVFQVESDVGSMLSEHLRIRRHLTIISHRFRGFILWSLILVTGSQFAMLLITTKSGTATNYLHIFRVGELVLCSITLVTGLLILLRSATKITHKAQAVACLASKWHVCATLESFDATEGDSPTAQVSNDRGFHVTTDVESDDDLVNDEDDELADTKMVPSYAYNTISFQKRQALVTYFENNRAGITIYGFTLDRTTLHTIFMVEFSLILWLLGKTINGIS</sequence>
<feature type="transmembrane region" description="Helical" evidence="1">
    <location>
        <begin position="280"/>
        <end position="302"/>
    </location>
</feature>
<dbReference type="EMBL" id="JBEDUW010000003">
    <property type="protein sequence ID" value="KAK9938658.1"/>
    <property type="molecule type" value="Genomic_DNA"/>
</dbReference>
<dbReference type="Proteomes" id="UP001457282">
    <property type="component" value="Unassembled WGS sequence"/>
</dbReference>
<feature type="transmembrane region" description="Helical" evidence="1">
    <location>
        <begin position="188"/>
        <end position="208"/>
    </location>
</feature>
<evidence type="ECO:0008006" key="4">
    <source>
        <dbReference type="Google" id="ProtNLM"/>
    </source>
</evidence>
<keyword evidence="1" id="KW-0472">Membrane</keyword>
<organism evidence="2 3">
    <name type="scientific">Rubus argutus</name>
    <name type="common">Southern blackberry</name>
    <dbReference type="NCBI Taxonomy" id="59490"/>
    <lineage>
        <taxon>Eukaryota</taxon>
        <taxon>Viridiplantae</taxon>
        <taxon>Streptophyta</taxon>
        <taxon>Embryophyta</taxon>
        <taxon>Tracheophyta</taxon>
        <taxon>Spermatophyta</taxon>
        <taxon>Magnoliopsida</taxon>
        <taxon>eudicotyledons</taxon>
        <taxon>Gunneridae</taxon>
        <taxon>Pentapetalae</taxon>
        <taxon>rosids</taxon>
        <taxon>fabids</taxon>
        <taxon>Rosales</taxon>
        <taxon>Rosaceae</taxon>
        <taxon>Rosoideae</taxon>
        <taxon>Rosoideae incertae sedis</taxon>
        <taxon>Rubus</taxon>
    </lineage>
</organism>
<feature type="transmembrane region" description="Helical" evidence="1">
    <location>
        <begin position="85"/>
        <end position="105"/>
    </location>
</feature>
<evidence type="ECO:0000313" key="3">
    <source>
        <dbReference type="Proteomes" id="UP001457282"/>
    </source>
</evidence>
<comment type="caution">
    <text evidence="2">The sequence shown here is derived from an EMBL/GenBank/DDBJ whole genome shotgun (WGS) entry which is preliminary data.</text>
</comment>
<reference evidence="2 3" key="1">
    <citation type="journal article" date="2023" name="G3 (Bethesda)">
        <title>A chromosome-length genome assembly and annotation of blackberry (Rubus argutus, cv. 'Hillquist').</title>
        <authorList>
            <person name="Bruna T."/>
            <person name="Aryal R."/>
            <person name="Dudchenko O."/>
            <person name="Sargent D.J."/>
            <person name="Mead D."/>
            <person name="Buti M."/>
            <person name="Cavallini A."/>
            <person name="Hytonen T."/>
            <person name="Andres J."/>
            <person name="Pham M."/>
            <person name="Weisz D."/>
            <person name="Mascagni F."/>
            <person name="Usai G."/>
            <person name="Natali L."/>
            <person name="Bassil N."/>
            <person name="Fernandez G.E."/>
            <person name="Lomsadze A."/>
            <person name="Armour M."/>
            <person name="Olukolu B."/>
            <person name="Poorten T."/>
            <person name="Britton C."/>
            <person name="Davik J."/>
            <person name="Ashrafi H."/>
            <person name="Aiden E.L."/>
            <person name="Borodovsky M."/>
            <person name="Worthington M."/>
        </authorList>
    </citation>
    <scope>NUCLEOTIDE SEQUENCE [LARGE SCALE GENOMIC DNA]</scope>
    <source>
        <strain evidence="2">PI 553951</strain>
    </source>
</reference>
<keyword evidence="3" id="KW-1185">Reference proteome</keyword>
<dbReference type="InterPro" id="IPR021924">
    <property type="entry name" value="DUF3537"/>
</dbReference>
<evidence type="ECO:0000256" key="1">
    <source>
        <dbReference type="SAM" id="Phobius"/>
    </source>
</evidence>
<name>A0AAW1XQD3_RUBAR</name>
<evidence type="ECO:0000313" key="2">
    <source>
        <dbReference type="EMBL" id="KAK9938658.1"/>
    </source>
</evidence>
<dbReference type="Pfam" id="PF12056">
    <property type="entry name" value="DUF3537"/>
    <property type="match status" value="1"/>
</dbReference>
<dbReference type="PANTHER" id="PTHR31963:SF16">
    <property type="entry name" value="OS06G0635200 PROTEIN"/>
    <property type="match status" value="1"/>
</dbReference>
<accession>A0AAW1XQD3</accession>
<keyword evidence="1" id="KW-1133">Transmembrane helix</keyword>
<feature type="transmembrane region" description="Helical" evidence="1">
    <location>
        <begin position="44"/>
        <end position="65"/>
    </location>
</feature>
<feature type="transmembrane region" description="Helical" evidence="1">
    <location>
        <begin position="247"/>
        <end position="268"/>
    </location>
</feature>
<dbReference type="PANTHER" id="PTHR31963">
    <property type="entry name" value="RAS GUANINE NUCLEOTIDE EXCHANGE FACTOR K"/>
    <property type="match status" value="1"/>
</dbReference>